<dbReference type="InterPro" id="IPR002201">
    <property type="entry name" value="Glyco_trans_9"/>
</dbReference>
<feature type="repeat" description="TPR" evidence="3">
    <location>
        <begin position="20"/>
        <end position="53"/>
    </location>
</feature>
<dbReference type="SUPFAM" id="SSF53756">
    <property type="entry name" value="UDP-Glycosyltransferase/glycogen phosphorylase"/>
    <property type="match status" value="1"/>
</dbReference>
<dbReference type="Pfam" id="PF13414">
    <property type="entry name" value="TPR_11"/>
    <property type="match status" value="1"/>
</dbReference>
<gene>
    <name evidence="4" type="ORF">ACFQ1T_08695</name>
</gene>
<feature type="repeat" description="TPR" evidence="3">
    <location>
        <begin position="224"/>
        <end position="257"/>
    </location>
</feature>
<comment type="caution">
    <text evidence="4">The sequence shown here is derived from an EMBL/GenBank/DDBJ whole genome shotgun (WGS) entry which is preliminary data.</text>
</comment>
<organism evidence="4 5">
    <name type="scientific">Methylophilus glucosoxydans</name>
    <dbReference type="NCBI Taxonomy" id="752553"/>
    <lineage>
        <taxon>Bacteria</taxon>
        <taxon>Pseudomonadati</taxon>
        <taxon>Pseudomonadota</taxon>
        <taxon>Betaproteobacteria</taxon>
        <taxon>Nitrosomonadales</taxon>
        <taxon>Methylophilaceae</taxon>
        <taxon>Methylophilus</taxon>
    </lineage>
</organism>
<dbReference type="Pfam" id="PF13181">
    <property type="entry name" value="TPR_8"/>
    <property type="match status" value="1"/>
</dbReference>
<keyword evidence="2 3" id="KW-0802">TPR repeat</keyword>
<evidence type="ECO:0000256" key="3">
    <source>
        <dbReference type="PROSITE-ProRule" id="PRU00339"/>
    </source>
</evidence>
<feature type="repeat" description="TPR" evidence="3">
    <location>
        <begin position="258"/>
        <end position="291"/>
    </location>
</feature>
<dbReference type="Pfam" id="PF07719">
    <property type="entry name" value="TPR_2"/>
    <property type="match status" value="1"/>
</dbReference>
<dbReference type="PANTHER" id="PTHR44858:SF1">
    <property type="entry name" value="UDP-N-ACETYLGLUCOSAMINE--PEPTIDE N-ACETYLGLUCOSAMINYLTRANSFERASE SPINDLY-RELATED"/>
    <property type="match status" value="1"/>
</dbReference>
<feature type="repeat" description="TPR" evidence="3">
    <location>
        <begin position="88"/>
        <end position="121"/>
    </location>
</feature>
<feature type="repeat" description="TPR" evidence="3">
    <location>
        <begin position="54"/>
        <end position="87"/>
    </location>
</feature>
<evidence type="ECO:0000313" key="5">
    <source>
        <dbReference type="Proteomes" id="UP001597106"/>
    </source>
</evidence>
<dbReference type="EMBL" id="JBHTJW010000002">
    <property type="protein sequence ID" value="MFD0929854.1"/>
    <property type="molecule type" value="Genomic_DNA"/>
</dbReference>
<evidence type="ECO:0000256" key="2">
    <source>
        <dbReference type="ARBA" id="ARBA00022803"/>
    </source>
</evidence>
<evidence type="ECO:0000313" key="4">
    <source>
        <dbReference type="EMBL" id="MFD0929854.1"/>
    </source>
</evidence>
<protein>
    <submittedName>
        <fullName evidence="4">Tetratricopeptide repeat protein</fullName>
    </submittedName>
</protein>
<keyword evidence="5" id="KW-1185">Reference proteome</keyword>
<keyword evidence="1" id="KW-0677">Repeat</keyword>
<dbReference type="InterPro" id="IPR019734">
    <property type="entry name" value="TPR_rpt"/>
</dbReference>
<dbReference type="Gene3D" id="3.40.50.2000">
    <property type="entry name" value="Glycogen Phosphorylase B"/>
    <property type="match status" value="1"/>
</dbReference>
<feature type="repeat" description="TPR" evidence="3">
    <location>
        <begin position="190"/>
        <end position="223"/>
    </location>
</feature>
<accession>A0ABW3GHX9</accession>
<dbReference type="Gene3D" id="1.25.40.10">
    <property type="entry name" value="Tetratricopeptide repeat domain"/>
    <property type="match status" value="4"/>
</dbReference>
<dbReference type="PROSITE" id="PS50005">
    <property type="entry name" value="TPR"/>
    <property type="match status" value="6"/>
</dbReference>
<dbReference type="SMART" id="SM00028">
    <property type="entry name" value="TPR"/>
    <property type="match status" value="7"/>
</dbReference>
<dbReference type="Pfam" id="PF01075">
    <property type="entry name" value="Glyco_transf_9"/>
    <property type="match status" value="1"/>
</dbReference>
<sequence>MNNEAIAKLLKLIAADPQKWDAYQKLAGLMLQNQEFHAAEQYLLQAISLRPDLLELRVQLGNLHMRTQQFKAAHECYKQAIALDAKQAQLYYLDARALKNLGRTQEAILRLRTAIKLDPQRLPAFTECTDLMLQLQQVDQAANVLRQAVAAHPEHAHFHYRLGVLCMQLQQTGDALLCMNEAIRIQPDFADAYHQRALILQSQGKPQEAVLSFDEAIRYQPNLHLPYNNRGVVLCQLGKYTEAIADFRLALQLNPGYAAAQCHLGLALYENRQHDEAYACLETALKLAPNHAQARYTMSMLRLARGEFENGWPLYAARFQVLADKHRPDLNLLWSSAGALVGKTILIWAEQTLSDTLQYCRYLPMVQACKPNHLVLAVPEALFDLFNEYWAHDATILVVCQDGRSLPHFDVFCPMLSLPAVFNTQLDTIPAGLPYLGVEARHSEPWQQLLGPGRRLRIGLNWCGEATNKYDQWRSIPLFLMAPLLNMEVEWHSLQKEFRREDHIMLKRFPMLECHHPELINFTATAGLIMQMDLVISVDTAVAHLAAALGKEVWLLLPQHAHFRWLQQREDSPWYPGMRLFRQGDDEAWEQVIDRIHQAVTDVLAQRHERLIASEQAAQD</sequence>
<reference evidence="5" key="1">
    <citation type="journal article" date="2019" name="Int. J. Syst. Evol. Microbiol.">
        <title>The Global Catalogue of Microorganisms (GCM) 10K type strain sequencing project: providing services to taxonomists for standard genome sequencing and annotation.</title>
        <authorList>
            <consortium name="The Broad Institute Genomics Platform"/>
            <consortium name="The Broad Institute Genome Sequencing Center for Infectious Disease"/>
            <person name="Wu L."/>
            <person name="Ma J."/>
        </authorList>
    </citation>
    <scope>NUCLEOTIDE SEQUENCE [LARGE SCALE GENOMIC DNA]</scope>
    <source>
        <strain evidence="5">CCUG 59685</strain>
    </source>
</reference>
<dbReference type="RefSeq" id="WP_194748009.1">
    <property type="nucleotide sequence ID" value="NZ_JBHTJW010000002.1"/>
</dbReference>
<dbReference type="Pfam" id="PF13432">
    <property type="entry name" value="TPR_16"/>
    <property type="match status" value="2"/>
</dbReference>
<dbReference type="SUPFAM" id="SSF48452">
    <property type="entry name" value="TPR-like"/>
    <property type="match status" value="1"/>
</dbReference>
<dbReference type="Proteomes" id="UP001597106">
    <property type="component" value="Unassembled WGS sequence"/>
</dbReference>
<dbReference type="InterPro" id="IPR013105">
    <property type="entry name" value="TPR_2"/>
</dbReference>
<name>A0ABW3GHX9_9PROT</name>
<dbReference type="PANTHER" id="PTHR44858">
    <property type="entry name" value="TETRATRICOPEPTIDE REPEAT PROTEIN 6"/>
    <property type="match status" value="1"/>
</dbReference>
<evidence type="ECO:0000256" key="1">
    <source>
        <dbReference type="ARBA" id="ARBA00022737"/>
    </source>
</evidence>
<dbReference type="InterPro" id="IPR011990">
    <property type="entry name" value="TPR-like_helical_dom_sf"/>
</dbReference>
<dbReference type="InterPro" id="IPR050498">
    <property type="entry name" value="Ycf3"/>
</dbReference>
<proteinExistence type="predicted"/>